<reference evidence="1" key="1">
    <citation type="submission" date="2022-03" db="EMBL/GenBank/DDBJ databases">
        <title>Draft genome sequence of Aduncisulcus paluster, a free-living microaerophilic Fornicata.</title>
        <authorList>
            <person name="Yuyama I."/>
            <person name="Kume K."/>
            <person name="Tamura T."/>
            <person name="Inagaki Y."/>
            <person name="Hashimoto T."/>
        </authorList>
    </citation>
    <scope>NUCLEOTIDE SEQUENCE</scope>
    <source>
        <strain evidence="1">NY0171</strain>
    </source>
</reference>
<accession>A0ABQ5KDN3</accession>
<evidence type="ECO:0000313" key="2">
    <source>
        <dbReference type="Proteomes" id="UP001057375"/>
    </source>
</evidence>
<evidence type="ECO:0000313" key="1">
    <source>
        <dbReference type="EMBL" id="GKT30656.1"/>
    </source>
</evidence>
<organism evidence="1 2">
    <name type="scientific">Aduncisulcus paluster</name>
    <dbReference type="NCBI Taxonomy" id="2918883"/>
    <lineage>
        <taxon>Eukaryota</taxon>
        <taxon>Metamonada</taxon>
        <taxon>Carpediemonas-like organisms</taxon>
        <taxon>Aduncisulcus</taxon>
    </lineage>
</organism>
<feature type="non-terminal residue" evidence="1">
    <location>
        <position position="95"/>
    </location>
</feature>
<keyword evidence="2" id="KW-1185">Reference proteome</keyword>
<dbReference type="Proteomes" id="UP001057375">
    <property type="component" value="Unassembled WGS sequence"/>
</dbReference>
<comment type="caution">
    <text evidence="1">The sequence shown here is derived from an EMBL/GenBank/DDBJ whole genome shotgun (WGS) entry which is preliminary data.</text>
</comment>
<proteinExistence type="predicted"/>
<protein>
    <submittedName>
        <fullName evidence="1">Uncharacterized protein</fullName>
    </submittedName>
</protein>
<sequence length="95" mass="10932">MPKLLKHFGYDVDEPVNVRSEDETRWAECRIDVKYPAIIKEDDYHLQLWAINEAKPGRSKLAAIRYNATLENDNYMGGVVTTGDVEDIPLYMDIS</sequence>
<name>A0ABQ5KDN3_9EUKA</name>
<dbReference type="EMBL" id="BQXS01008963">
    <property type="protein sequence ID" value="GKT30656.1"/>
    <property type="molecule type" value="Genomic_DNA"/>
</dbReference>
<gene>
    <name evidence="1" type="ORF">ADUPG1_005585</name>
</gene>